<keyword evidence="3 6" id="KW-0812">Transmembrane</keyword>
<dbReference type="AlphaFoldDB" id="A0AAQ4Q7H8"/>
<evidence type="ECO:0000313" key="7">
    <source>
        <dbReference type="Ensembl" id="ENSGACP00000047154.1"/>
    </source>
</evidence>
<dbReference type="Pfam" id="PF04505">
    <property type="entry name" value="CD225"/>
    <property type="match status" value="1"/>
</dbReference>
<comment type="subcellular location">
    <subcellularLocation>
        <location evidence="1">Membrane</location>
    </subcellularLocation>
</comment>
<proteinExistence type="inferred from homology"/>
<dbReference type="PANTHER" id="PTHR13999:SF10">
    <property type="entry name" value="INTERFERON-INDUCED TRANSMEMBRANE PROTEIN 5"/>
    <property type="match status" value="1"/>
</dbReference>
<evidence type="ECO:0000256" key="1">
    <source>
        <dbReference type="ARBA" id="ARBA00004370"/>
    </source>
</evidence>
<dbReference type="InterPro" id="IPR051517">
    <property type="entry name" value="IFITM_antiviral_protein"/>
</dbReference>
<comment type="similarity">
    <text evidence="2">Belongs to the CD225/Dispanin family.</text>
</comment>
<keyword evidence="5 6" id="KW-0472">Membrane</keyword>
<evidence type="ECO:0000256" key="5">
    <source>
        <dbReference type="ARBA" id="ARBA00023136"/>
    </source>
</evidence>
<evidence type="ECO:0000256" key="2">
    <source>
        <dbReference type="ARBA" id="ARBA00006843"/>
    </source>
</evidence>
<evidence type="ECO:0000313" key="8">
    <source>
        <dbReference type="Proteomes" id="UP000007635"/>
    </source>
</evidence>
<dbReference type="InterPro" id="IPR007593">
    <property type="entry name" value="CD225/Dispanin_fam"/>
</dbReference>
<sequence>CQILIWVVSVLGSSSDPDPTNPTTPSNITYIIRLGLGSMMAVYCPLISRITMNPLLESMCFGPNQARDQKVVGDMDGARHYGSTARSLNIWATLSSIFVLFLLIMIFIIIIKITENTRNHGYNFN</sequence>
<dbReference type="Ensembl" id="ENSGACT00000038859.1">
    <property type="protein sequence ID" value="ENSGACP00000047154.1"/>
    <property type="gene ID" value="ENSGACG00000031006.1"/>
</dbReference>
<evidence type="ECO:0000256" key="3">
    <source>
        <dbReference type="ARBA" id="ARBA00022692"/>
    </source>
</evidence>
<dbReference type="PANTHER" id="PTHR13999">
    <property type="entry name" value="INTERFERON INDUCIBLE TRANSMEMBRANE PROTEIN"/>
    <property type="match status" value="1"/>
</dbReference>
<dbReference type="GO" id="GO:0005886">
    <property type="term" value="C:plasma membrane"/>
    <property type="evidence" value="ECO:0007669"/>
    <property type="project" value="TreeGrafter"/>
</dbReference>
<keyword evidence="4 6" id="KW-1133">Transmembrane helix</keyword>
<feature type="transmembrane region" description="Helical" evidence="6">
    <location>
        <begin position="31"/>
        <end position="48"/>
    </location>
</feature>
<evidence type="ECO:0000256" key="6">
    <source>
        <dbReference type="SAM" id="Phobius"/>
    </source>
</evidence>
<feature type="transmembrane region" description="Helical" evidence="6">
    <location>
        <begin position="88"/>
        <end position="111"/>
    </location>
</feature>
<name>A0AAQ4Q7H8_GASAC</name>
<organism evidence="7 8">
    <name type="scientific">Gasterosteus aculeatus aculeatus</name>
    <name type="common">three-spined stickleback</name>
    <dbReference type="NCBI Taxonomy" id="481459"/>
    <lineage>
        <taxon>Eukaryota</taxon>
        <taxon>Metazoa</taxon>
        <taxon>Chordata</taxon>
        <taxon>Craniata</taxon>
        <taxon>Vertebrata</taxon>
        <taxon>Euteleostomi</taxon>
        <taxon>Actinopterygii</taxon>
        <taxon>Neopterygii</taxon>
        <taxon>Teleostei</taxon>
        <taxon>Neoteleostei</taxon>
        <taxon>Acanthomorphata</taxon>
        <taxon>Eupercaria</taxon>
        <taxon>Perciformes</taxon>
        <taxon>Cottioidei</taxon>
        <taxon>Gasterosteales</taxon>
        <taxon>Gasterosteidae</taxon>
        <taxon>Gasterosteus</taxon>
    </lineage>
</organism>
<reference evidence="7 8" key="1">
    <citation type="journal article" date="2021" name="G3 (Bethesda)">
        <title>Improved contiguity of the threespine stickleback genome using long-read sequencing.</title>
        <authorList>
            <person name="Nath S."/>
            <person name="Shaw D.E."/>
            <person name="White M.A."/>
        </authorList>
    </citation>
    <scope>NUCLEOTIDE SEQUENCE [LARGE SCALE GENOMIC DNA]</scope>
    <source>
        <strain evidence="7 8">Lake Benthic</strain>
    </source>
</reference>
<accession>A0AAQ4Q7H8</accession>
<reference evidence="7" key="2">
    <citation type="submission" date="2025-08" db="UniProtKB">
        <authorList>
            <consortium name="Ensembl"/>
        </authorList>
    </citation>
    <scope>IDENTIFICATION</scope>
</reference>
<dbReference type="Proteomes" id="UP000007635">
    <property type="component" value="Chromosome XIX"/>
</dbReference>
<evidence type="ECO:0000256" key="4">
    <source>
        <dbReference type="ARBA" id="ARBA00022989"/>
    </source>
</evidence>
<reference evidence="7" key="3">
    <citation type="submission" date="2025-09" db="UniProtKB">
        <authorList>
            <consortium name="Ensembl"/>
        </authorList>
    </citation>
    <scope>IDENTIFICATION</scope>
</reference>
<keyword evidence="8" id="KW-1185">Reference proteome</keyword>
<protein>
    <submittedName>
        <fullName evidence="7">Uncharacterized protein</fullName>
    </submittedName>
</protein>